<comment type="caution">
    <text evidence="1">The sequence shown here is derived from an EMBL/GenBank/DDBJ whole genome shotgun (WGS) entry which is preliminary data.</text>
</comment>
<name>A0A0L0P092_CANAR</name>
<protein>
    <submittedName>
        <fullName evidence="1">Uncharacterized protein</fullName>
    </submittedName>
</protein>
<dbReference type="AlphaFoldDB" id="A0A0L0P092"/>
<dbReference type="Proteomes" id="UP000037122">
    <property type="component" value="Unassembled WGS sequence"/>
</dbReference>
<evidence type="ECO:0000313" key="2">
    <source>
        <dbReference type="Proteomes" id="UP000037122"/>
    </source>
</evidence>
<organism evidence="1 2">
    <name type="scientific">Candidozyma auris</name>
    <name type="common">Yeast</name>
    <name type="synonym">Candida auris</name>
    <dbReference type="NCBI Taxonomy" id="498019"/>
    <lineage>
        <taxon>Eukaryota</taxon>
        <taxon>Fungi</taxon>
        <taxon>Dikarya</taxon>
        <taxon>Ascomycota</taxon>
        <taxon>Saccharomycotina</taxon>
        <taxon>Pichiomycetes</taxon>
        <taxon>Metschnikowiaceae</taxon>
        <taxon>Candidozyma</taxon>
    </lineage>
</organism>
<dbReference type="EMBL" id="LGST01000021">
    <property type="protein sequence ID" value="KND99847.1"/>
    <property type="molecule type" value="Genomic_DNA"/>
</dbReference>
<gene>
    <name evidence="1" type="ORF">QG37_03272</name>
</gene>
<reference evidence="2" key="1">
    <citation type="journal article" date="2015" name="BMC Genomics">
        <title>Draft genome of a commonly misdiagnosed multidrug resistant pathogen Candida auris.</title>
        <authorList>
            <person name="Chatterjee S."/>
            <person name="Alampalli S.V."/>
            <person name="Nageshan R.K."/>
            <person name="Chettiar S.T."/>
            <person name="Joshi S."/>
            <person name="Tatu U.S."/>
        </authorList>
    </citation>
    <scope>NUCLEOTIDE SEQUENCE [LARGE SCALE GENOMIC DNA]</scope>
    <source>
        <strain evidence="2">6684</strain>
    </source>
</reference>
<evidence type="ECO:0000313" key="1">
    <source>
        <dbReference type="EMBL" id="KND99847.1"/>
    </source>
</evidence>
<proteinExistence type="predicted"/>
<accession>A0A0L0P092</accession>
<sequence>MALDSQAKEVEEVEMAAKLSLRGGDKATDPCLEGE</sequence>